<feature type="compositionally biased region" description="Acidic residues" evidence="1">
    <location>
        <begin position="395"/>
        <end position="407"/>
    </location>
</feature>
<protein>
    <recommendedName>
        <fullName evidence="4">F-box domain-containing protein</fullName>
    </recommendedName>
</protein>
<keyword evidence="3" id="KW-1185">Reference proteome</keyword>
<reference evidence="3" key="1">
    <citation type="journal article" date="2017" name="Nat. Ecol. Evol.">
        <title>Genome expansion and lineage-specific genetic innovations in the forest pathogenic fungi Armillaria.</title>
        <authorList>
            <person name="Sipos G."/>
            <person name="Prasanna A.N."/>
            <person name="Walter M.C."/>
            <person name="O'Connor E."/>
            <person name="Balint B."/>
            <person name="Krizsan K."/>
            <person name="Kiss B."/>
            <person name="Hess J."/>
            <person name="Varga T."/>
            <person name="Slot J."/>
            <person name="Riley R."/>
            <person name="Boka B."/>
            <person name="Rigling D."/>
            <person name="Barry K."/>
            <person name="Lee J."/>
            <person name="Mihaltcheva S."/>
            <person name="LaButti K."/>
            <person name="Lipzen A."/>
            <person name="Waldron R."/>
            <person name="Moloney N.M."/>
            <person name="Sperisen C."/>
            <person name="Kredics L."/>
            <person name="Vagvoelgyi C."/>
            <person name="Patrignani A."/>
            <person name="Fitzpatrick D."/>
            <person name="Nagy I."/>
            <person name="Doyle S."/>
            <person name="Anderson J.B."/>
            <person name="Grigoriev I.V."/>
            <person name="Gueldener U."/>
            <person name="Muensterkoetter M."/>
            <person name="Nagy L.G."/>
        </authorList>
    </citation>
    <scope>NUCLEOTIDE SEQUENCE [LARGE SCALE GENOMIC DNA]</scope>
    <source>
        <strain evidence="3">C18/9</strain>
    </source>
</reference>
<organism evidence="2 3">
    <name type="scientific">Armillaria ostoyae</name>
    <name type="common">Armillaria root rot fungus</name>
    <dbReference type="NCBI Taxonomy" id="47428"/>
    <lineage>
        <taxon>Eukaryota</taxon>
        <taxon>Fungi</taxon>
        <taxon>Dikarya</taxon>
        <taxon>Basidiomycota</taxon>
        <taxon>Agaricomycotina</taxon>
        <taxon>Agaricomycetes</taxon>
        <taxon>Agaricomycetidae</taxon>
        <taxon>Agaricales</taxon>
        <taxon>Marasmiineae</taxon>
        <taxon>Physalacriaceae</taxon>
        <taxon>Armillaria</taxon>
    </lineage>
</organism>
<proteinExistence type="predicted"/>
<evidence type="ECO:0008006" key="4">
    <source>
        <dbReference type="Google" id="ProtNLM"/>
    </source>
</evidence>
<dbReference type="EMBL" id="FUEG01000011">
    <property type="protein sequence ID" value="SJL09880.1"/>
    <property type="molecule type" value="Genomic_DNA"/>
</dbReference>
<name>A0A284RM94_ARMOS</name>
<dbReference type="AlphaFoldDB" id="A0A284RM94"/>
<accession>A0A284RM94</accession>
<evidence type="ECO:0000313" key="2">
    <source>
        <dbReference type="EMBL" id="SJL09880.1"/>
    </source>
</evidence>
<evidence type="ECO:0000256" key="1">
    <source>
        <dbReference type="SAM" id="MobiDB-lite"/>
    </source>
</evidence>
<feature type="region of interest" description="Disordered" evidence="1">
    <location>
        <begin position="395"/>
        <end position="424"/>
    </location>
</feature>
<dbReference type="OrthoDB" id="2920796at2759"/>
<dbReference type="Proteomes" id="UP000219338">
    <property type="component" value="Unassembled WGS sequence"/>
</dbReference>
<evidence type="ECO:0000313" key="3">
    <source>
        <dbReference type="Proteomes" id="UP000219338"/>
    </source>
</evidence>
<sequence>MVELLDLPQETLSLIASEVHDNASLLSASLAGSHILSAIIRPLLWRHVYIACNVSLGPEDDLQAARITALCADLRRVSAARALNIKLRGHFDYSLGIFRSLAAGLPKFTNVTHASIDCCESHEVISCGQPGYFVRRVLISIPSLVSLTVKGCYADDADFGNFSDDEDASGDDEESFPVIAPQLRHLRLKYCGCRMARVWYNIPRLEVLEMEAGDGRAWYAKEMKGGGKWGGESPCVYVTGPMELEHAQHLTRLMLRSSADTDSVVLDENIFGGTDGHLEHIRTGIWNDLENTVYFFETNALHNLTELVLDLKYNPELFGKLLASAGIASCPLRRLYIGTSRPWDRREDFETAFPRAGNDRGRSPVSFRSFNTIYQDQPDLVDEILDSFYFSIEEEETGINDDEEPEIYDTQSEGLSEPESESDDEAGAFYALYGGGSSLSSSMSSLSSVTAPRERVDLPSESIEASGIFVNARDDAVSPLDTYHPTNDSSLIFGHEDIPQVISASSKTCDEGVLGDDNPLPPKFSSRLSTETIRGIRRFPVEEVA</sequence>
<gene>
    <name evidence="2" type="ORF">ARMOST_13261</name>
</gene>